<name>A0A1Y2FF38_PROLT</name>
<feature type="domain" description="UDENN FLCN/SMCR8-type" evidence="2">
    <location>
        <begin position="69"/>
        <end position="283"/>
    </location>
</feature>
<dbReference type="STRING" id="56484.A0A1Y2FF38"/>
<dbReference type="InterPro" id="IPR021713">
    <property type="entry name" value="Folliculin"/>
</dbReference>
<evidence type="ECO:0000313" key="3">
    <source>
        <dbReference type="EMBL" id="ORY82522.1"/>
    </source>
</evidence>
<keyword evidence="3" id="KW-0167">Capsid protein</keyword>
<evidence type="ECO:0000259" key="2">
    <source>
        <dbReference type="PROSITE" id="PS51834"/>
    </source>
</evidence>
<comment type="caution">
    <text evidence="3">The sequence shown here is derived from an EMBL/GenBank/DDBJ whole genome shotgun (WGS) entry which is preliminary data.</text>
</comment>
<reference evidence="3 4" key="1">
    <citation type="submission" date="2016-07" db="EMBL/GenBank/DDBJ databases">
        <title>Pervasive Adenine N6-methylation of Active Genes in Fungi.</title>
        <authorList>
            <consortium name="DOE Joint Genome Institute"/>
            <person name="Mondo S.J."/>
            <person name="Dannebaum R.O."/>
            <person name="Kuo R.C."/>
            <person name="Labutti K."/>
            <person name="Haridas S."/>
            <person name="Kuo A."/>
            <person name="Salamov A."/>
            <person name="Ahrendt S.R."/>
            <person name="Lipzen A."/>
            <person name="Sullivan W."/>
            <person name="Andreopoulos W.B."/>
            <person name="Clum A."/>
            <person name="Lindquist E."/>
            <person name="Daum C."/>
            <person name="Ramamoorthy G.K."/>
            <person name="Gryganskyi A."/>
            <person name="Culley D."/>
            <person name="Magnuson J.K."/>
            <person name="James T.Y."/>
            <person name="O'Malley M.A."/>
            <person name="Stajich J.E."/>
            <person name="Spatafora J.W."/>
            <person name="Visel A."/>
            <person name="Grigoriev I.V."/>
        </authorList>
    </citation>
    <scope>NUCLEOTIDE SEQUENCE [LARGE SCALE GENOMIC DNA]</scope>
    <source>
        <strain evidence="3 4">12-1054</strain>
    </source>
</reference>
<sequence>MNTILSASVWCEVHGPVNIFCTQAMEQAAQPDTQTQTQTQTTTSSATSAATAQQTHPLPPRSSKASCASCSFTLPPDLQSSAAPLLKTQDGNHVYLSQRHPTDPERYKILRSSCIRALSGEMVPGRSGPIFFGDPSIGYNIATIFRLTDHAAGGSTKRTFCFMCTSTEEQDLLRSYTFITDRFAALVEKLVAASQNATQHAVEAQVESSIGLPVGESIASTPALVPQGFLRTKGRAAACGLPELTGMPDVFVQVHAVFAWLLRAWMQHFDGKDAMSSADSVLN</sequence>
<dbReference type="PANTHER" id="PTHR31441">
    <property type="entry name" value="FOLLICULIN FAMILY MEMBER"/>
    <property type="match status" value="1"/>
</dbReference>
<dbReference type="AlphaFoldDB" id="A0A1Y2FF38"/>
<dbReference type="PROSITE" id="PS51834">
    <property type="entry name" value="DENN_FLCN_SMCR8"/>
    <property type="match status" value="1"/>
</dbReference>
<proteinExistence type="predicted"/>
<dbReference type="OMA" id="THFCDKH"/>
<feature type="region of interest" description="Disordered" evidence="1">
    <location>
        <begin position="31"/>
        <end position="62"/>
    </location>
</feature>
<dbReference type="RefSeq" id="XP_040725393.1">
    <property type="nucleotide sequence ID" value="XM_040866948.1"/>
</dbReference>
<evidence type="ECO:0000256" key="1">
    <source>
        <dbReference type="SAM" id="MobiDB-lite"/>
    </source>
</evidence>
<evidence type="ECO:0000313" key="4">
    <source>
        <dbReference type="Proteomes" id="UP000193685"/>
    </source>
</evidence>
<dbReference type="PANTHER" id="PTHR31441:SF2">
    <property type="entry name" value="FOLLICULIN"/>
    <property type="match status" value="1"/>
</dbReference>
<dbReference type="EMBL" id="MCFI01000009">
    <property type="protein sequence ID" value="ORY82522.1"/>
    <property type="molecule type" value="Genomic_DNA"/>
</dbReference>
<dbReference type="GO" id="GO:0005096">
    <property type="term" value="F:GTPase activator activity"/>
    <property type="evidence" value="ECO:0007669"/>
    <property type="project" value="InterPro"/>
</dbReference>
<keyword evidence="4" id="KW-1185">Reference proteome</keyword>
<dbReference type="Pfam" id="PF11704">
    <property type="entry name" value="Folliculin"/>
    <property type="match status" value="1"/>
</dbReference>
<dbReference type="OrthoDB" id="5599713at2759"/>
<dbReference type="Proteomes" id="UP000193685">
    <property type="component" value="Unassembled WGS sequence"/>
</dbReference>
<dbReference type="GO" id="GO:1904263">
    <property type="term" value="P:positive regulation of TORC1 signaling"/>
    <property type="evidence" value="ECO:0007669"/>
    <property type="project" value="TreeGrafter"/>
</dbReference>
<dbReference type="InterPro" id="IPR037520">
    <property type="entry name" value="Folliculin/SMCR8_longin"/>
</dbReference>
<dbReference type="GO" id="GO:0005829">
    <property type="term" value="C:cytosol"/>
    <property type="evidence" value="ECO:0007669"/>
    <property type="project" value="TreeGrafter"/>
</dbReference>
<dbReference type="GeneID" id="63783547"/>
<accession>A0A1Y2FF38</accession>
<gene>
    <name evidence="3" type="ORF">BCR37DRAFT_315027</name>
</gene>
<feature type="compositionally biased region" description="Low complexity" evidence="1">
    <location>
        <begin position="31"/>
        <end position="55"/>
    </location>
</feature>
<organism evidence="3 4">
    <name type="scientific">Protomyces lactucae-debilis</name>
    <dbReference type="NCBI Taxonomy" id="2754530"/>
    <lineage>
        <taxon>Eukaryota</taxon>
        <taxon>Fungi</taxon>
        <taxon>Dikarya</taxon>
        <taxon>Ascomycota</taxon>
        <taxon>Taphrinomycotina</taxon>
        <taxon>Taphrinomycetes</taxon>
        <taxon>Taphrinales</taxon>
        <taxon>Protomycetaceae</taxon>
        <taxon>Protomyces</taxon>
    </lineage>
</organism>
<keyword evidence="3" id="KW-0946">Virion</keyword>
<protein>
    <submittedName>
        <fullName evidence="3">Vesicle coat protein</fullName>
    </submittedName>
</protein>
<dbReference type="InterPro" id="IPR037521">
    <property type="entry name" value="FLCN/SMCR8_DENN"/>
</dbReference>